<comment type="caution">
    <text evidence="1">The sequence shown here is derived from an EMBL/GenBank/DDBJ whole genome shotgun (WGS) entry which is preliminary data.</text>
</comment>
<evidence type="ECO:0000313" key="2">
    <source>
        <dbReference type="Proteomes" id="UP000578030"/>
    </source>
</evidence>
<reference evidence="1 2" key="1">
    <citation type="submission" date="2020-04" db="EMBL/GenBank/DDBJ databases">
        <title>Description of novel Gluconacetobacter.</title>
        <authorList>
            <person name="Sombolestani A."/>
        </authorList>
    </citation>
    <scope>NUCLEOTIDE SEQUENCE [LARGE SCALE GENOMIC DNA]</scope>
    <source>
        <strain evidence="1 2">LMG 27802</strain>
    </source>
</reference>
<dbReference type="Proteomes" id="UP000578030">
    <property type="component" value="Unassembled WGS sequence"/>
</dbReference>
<proteinExistence type="predicted"/>
<dbReference type="RefSeq" id="WP_182954065.1">
    <property type="nucleotide sequence ID" value="NZ_JABEQM010000002.1"/>
</dbReference>
<accession>A0A7W4K4Y8</accession>
<protein>
    <submittedName>
        <fullName evidence="1">Uncharacterized protein</fullName>
    </submittedName>
</protein>
<gene>
    <name evidence="1" type="ORF">HLH28_02590</name>
</gene>
<evidence type="ECO:0000313" key="1">
    <source>
        <dbReference type="EMBL" id="MBB2200473.1"/>
    </source>
</evidence>
<keyword evidence="2" id="KW-1185">Reference proteome</keyword>
<organism evidence="1 2">
    <name type="scientific">Gluconacetobacter tumulisoli</name>
    <dbReference type="NCBI Taxonomy" id="1286189"/>
    <lineage>
        <taxon>Bacteria</taxon>
        <taxon>Pseudomonadati</taxon>
        <taxon>Pseudomonadota</taxon>
        <taxon>Alphaproteobacteria</taxon>
        <taxon>Acetobacterales</taxon>
        <taxon>Acetobacteraceae</taxon>
        <taxon>Gluconacetobacter</taxon>
    </lineage>
</organism>
<dbReference type="AlphaFoldDB" id="A0A7W4K4Y8"/>
<name>A0A7W4K4Y8_9PROT</name>
<dbReference type="EMBL" id="JABEQM010000002">
    <property type="protein sequence ID" value="MBB2200473.1"/>
    <property type="molecule type" value="Genomic_DNA"/>
</dbReference>
<sequence>MLPGETEDMTGCFVAETERFGIPLMWRRLRAGIDDRWRDRVRSNCRVSLVIRKRIHEAVGGMKTFDMMQGM</sequence>